<dbReference type="SMART" id="SM00338">
    <property type="entry name" value="BRLZ"/>
    <property type="match status" value="1"/>
</dbReference>
<dbReference type="InterPro" id="IPR051027">
    <property type="entry name" value="bZIP_transcription_factors"/>
</dbReference>
<evidence type="ECO:0000256" key="6">
    <source>
        <dbReference type="ARBA" id="ARBA00023163"/>
    </source>
</evidence>
<gene>
    <name evidence="12" type="ORF">BDV28DRAFT_140683</name>
</gene>
<dbReference type="AlphaFoldDB" id="A0A5N6YWA9"/>
<dbReference type="OrthoDB" id="295274at2759"/>
<dbReference type="CDD" id="cd14687">
    <property type="entry name" value="bZIP_ATF2"/>
    <property type="match status" value="1"/>
</dbReference>
<keyword evidence="9" id="KW-0175">Coiled coil</keyword>
<organism evidence="12 13">
    <name type="scientific">Aspergillus coremiiformis</name>
    <dbReference type="NCBI Taxonomy" id="138285"/>
    <lineage>
        <taxon>Eukaryota</taxon>
        <taxon>Fungi</taxon>
        <taxon>Dikarya</taxon>
        <taxon>Ascomycota</taxon>
        <taxon>Pezizomycotina</taxon>
        <taxon>Eurotiomycetes</taxon>
        <taxon>Eurotiomycetidae</taxon>
        <taxon>Eurotiales</taxon>
        <taxon>Aspergillaceae</taxon>
        <taxon>Aspergillus</taxon>
        <taxon>Aspergillus subgen. Circumdati</taxon>
    </lineage>
</organism>
<evidence type="ECO:0000256" key="1">
    <source>
        <dbReference type="ARBA" id="ARBA00004123"/>
    </source>
</evidence>
<feature type="compositionally biased region" description="Basic and acidic residues" evidence="10">
    <location>
        <begin position="149"/>
        <end position="158"/>
    </location>
</feature>
<comment type="similarity">
    <text evidence="2">Belongs to the bZIP family. ATF subfamily.</text>
</comment>
<dbReference type="PRINTS" id="PR00043">
    <property type="entry name" value="LEUZIPPRJUN"/>
</dbReference>
<evidence type="ECO:0000313" key="12">
    <source>
        <dbReference type="EMBL" id="KAE8349695.1"/>
    </source>
</evidence>
<dbReference type="GO" id="GO:0005634">
    <property type="term" value="C:nucleus"/>
    <property type="evidence" value="ECO:0007669"/>
    <property type="project" value="UniProtKB-SubCell"/>
</dbReference>
<evidence type="ECO:0000256" key="10">
    <source>
        <dbReference type="SAM" id="MobiDB-lite"/>
    </source>
</evidence>
<protein>
    <recommendedName>
        <fullName evidence="8">Basic leucine zipper (bZIP) transcription factor atfB</fullName>
    </recommendedName>
</protein>
<dbReference type="InterPro" id="IPR002112">
    <property type="entry name" value="Leuzip_Jun"/>
</dbReference>
<evidence type="ECO:0000259" key="11">
    <source>
        <dbReference type="PROSITE" id="PS50217"/>
    </source>
</evidence>
<keyword evidence="4" id="KW-0346">Stress response</keyword>
<evidence type="ECO:0000256" key="5">
    <source>
        <dbReference type="ARBA" id="ARBA00023125"/>
    </source>
</evidence>
<feature type="compositionally biased region" description="Polar residues" evidence="10">
    <location>
        <begin position="124"/>
        <end position="135"/>
    </location>
</feature>
<evidence type="ECO:0000256" key="7">
    <source>
        <dbReference type="ARBA" id="ARBA00023242"/>
    </source>
</evidence>
<dbReference type="InterPro" id="IPR004827">
    <property type="entry name" value="bZIP"/>
</dbReference>
<sequence>MSVEQSLYTRTAAPLTDPTFSATGTFSQSDLMAFSLPEEESLWGFNTISPSMASWHNKIEQQTFGNPNMDRGLKNSHVRNGQPTPPPYDDKTMPSTMGGLYPVPEYGFDASSPELAPPKHRGSISDQSQGASYSGGSRRRKAQEMEGDEQQHEREKREKFLERNRLAASKCRQKKKEHTKLLETRYREVATKKGELETEIEQLRSEVLGLKNEMLRHAQCGDEAIKLHLAQMVRLITSKDTPRHDLVDSIRSPVVPMTPTPQTLSFGFDGPLQLAPSDLGSPLDQRRDSEQSILTESSYTFSTDDSFDELINV</sequence>
<dbReference type="InterPro" id="IPR046347">
    <property type="entry name" value="bZIP_sf"/>
</dbReference>
<reference evidence="13" key="1">
    <citation type="submission" date="2019-04" db="EMBL/GenBank/DDBJ databases">
        <title>Friends and foes A comparative genomics studyof 23 Aspergillus species from section Flavi.</title>
        <authorList>
            <consortium name="DOE Joint Genome Institute"/>
            <person name="Kjaerbolling I."/>
            <person name="Vesth T."/>
            <person name="Frisvad J.C."/>
            <person name="Nybo J.L."/>
            <person name="Theobald S."/>
            <person name="Kildgaard S."/>
            <person name="Isbrandt T."/>
            <person name="Kuo A."/>
            <person name="Sato A."/>
            <person name="Lyhne E.K."/>
            <person name="Kogle M.E."/>
            <person name="Wiebenga A."/>
            <person name="Kun R.S."/>
            <person name="Lubbers R.J."/>
            <person name="Makela M.R."/>
            <person name="Barry K."/>
            <person name="Chovatia M."/>
            <person name="Clum A."/>
            <person name="Daum C."/>
            <person name="Haridas S."/>
            <person name="He G."/>
            <person name="LaButti K."/>
            <person name="Lipzen A."/>
            <person name="Mondo S."/>
            <person name="Riley R."/>
            <person name="Salamov A."/>
            <person name="Simmons B.A."/>
            <person name="Magnuson J.K."/>
            <person name="Henrissat B."/>
            <person name="Mortensen U.H."/>
            <person name="Larsen T.O."/>
            <person name="Devries R.P."/>
            <person name="Grigoriev I.V."/>
            <person name="Machida M."/>
            <person name="Baker S.E."/>
            <person name="Andersen M.R."/>
        </authorList>
    </citation>
    <scope>NUCLEOTIDE SEQUENCE [LARGE SCALE GENOMIC DNA]</scope>
    <source>
        <strain evidence="13">CBS 553.77</strain>
    </source>
</reference>
<comment type="subcellular location">
    <subcellularLocation>
        <location evidence="1">Nucleus</location>
    </subcellularLocation>
</comment>
<feature type="domain" description="BZIP" evidence="11">
    <location>
        <begin position="154"/>
        <end position="217"/>
    </location>
</feature>
<keyword evidence="6" id="KW-0804">Transcription</keyword>
<keyword evidence="5" id="KW-0238">DNA-binding</keyword>
<feature type="coiled-coil region" evidence="9">
    <location>
        <begin position="186"/>
        <end position="213"/>
    </location>
</feature>
<evidence type="ECO:0000256" key="2">
    <source>
        <dbReference type="ARBA" id="ARBA00009050"/>
    </source>
</evidence>
<evidence type="ECO:0000256" key="4">
    <source>
        <dbReference type="ARBA" id="ARBA00023016"/>
    </source>
</evidence>
<accession>A0A5N6YWA9</accession>
<name>A0A5N6YWA9_9EURO</name>
<dbReference type="PANTHER" id="PTHR19304">
    <property type="entry name" value="CYCLIC-AMP RESPONSE ELEMENT BINDING PROTEIN"/>
    <property type="match status" value="1"/>
</dbReference>
<dbReference type="GO" id="GO:0003700">
    <property type="term" value="F:DNA-binding transcription factor activity"/>
    <property type="evidence" value="ECO:0007669"/>
    <property type="project" value="InterPro"/>
</dbReference>
<dbReference type="GO" id="GO:0003677">
    <property type="term" value="F:DNA binding"/>
    <property type="evidence" value="ECO:0007669"/>
    <property type="project" value="UniProtKB-KW"/>
</dbReference>
<proteinExistence type="inferred from homology"/>
<feature type="region of interest" description="Disordered" evidence="10">
    <location>
        <begin position="63"/>
        <end position="158"/>
    </location>
</feature>
<dbReference type="PROSITE" id="PS50217">
    <property type="entry name" value="BZIP"/>
    <property type="match status" value="1"/>
</dbReference>
<evidence type="ECO:0000256" key="9">
    <source>
        <dbReference type="SAM" id="Coils"/>
    </source>
</evidence>
<dbReference type="Gene3D" id="1.20.5.170">
    <property type="match status" value="1"/>
</dbReference>
<dbReference type="FunFam" id="1.20.5.170:FF:000053">
    <property type="entry name" value="BZIP transcription factor AtfA"/>
    <property type="match status" value="1"/>
</dbReference>
<keyword evidence="7" id="KW-0539">Nucleus</keyword>
<keyword evidence="3" id="KW-0805">Transcription regulation</keyword>
<evidence type="ECO:0000313" key="13">
    <source>
        <dbReference type="Proteomes" id="UP000327118"/>
    </source>
</evidence>
<dbReference type="PROSITE" id="PS00036">
    <property type="entry name" value="BZIP_BASIC"/>
    <property type="match status" value="1"/>
</dbReference>
<dbReference type="Pfam" id="PF00170">
    <property type="entry name" value="bZIP_1"/>
    <property type="match status" value="1"/>
</dbReference>
<evidence type="ECO:0000256" key="8">
    <source>
        <dbReference type="ARBA" id="ARBA00068999"/>
    </source>
</evidence>
<dbReference type="Proteomes" id="UP000327118">
    <property type="component" value="Unassembled WGS sequence"/>
</dbReference>
<keyword evidence="13" id="KW-1185">Reference proteome</keyword>
<evidence type="ECO:0000256" key="3">
    <source>
        <dbReference type="ARBA" id="ARBA00023015"/>
    </source>
</evidence>
<dbReference type="EMBL" id="ML739283">
    <property type="protein sequence ID" value="KAE8349695.1"/>
    <property type="molecule type" value="Genomic_DNA"/>
</dbReference>
<dbReference type="SUPFAM" id="SSF57959">
    <property type="entry name" value="Leucine zipper domain"/>
    <property type="match status" value="1"/>
</dbReference>